<dbReference type="EC" id="2.7.11.1" evidence="1"/>
<comment type="catalytic activity">
    <reaction evidence="7">
        <text>L-threonyl-[protein] + ATP = O-phospho-L-threonyl-[protein] + ADP + H(+)</text>
        <dbReference type="Rhea" id="RHEA:46608"/>
        <dbReference type="Rhea" id="RHEA-COMP:11060"/>
        <dbReference type="Rhea" id="RHEA-COMP:11605"/>
        <dbReference type="ChEBI" id="CHEBI:15378"/>
        <dbReference type="ChEBI" id="CHEBI:30013"/>
        <dbReference type="ChEBI" id="CHEBI:30616"/>
        <dbReference type="ChEBI" id="CHEBI:61977"/>
        <dbReference type="ChEBI" id="CHEBI:456216"/>
        <dbReference type="EC" id="2.7.11.1"/>
    </reaction>
</comment>
<dbReference type="SUPFAM" id="SSF56112">
    <property type="entry name" value="Protein kinase-like (PK-like)"/>
    <property type="match status" value="1"/>
</dbReference>
<dbReference type="InterPro" id="IPR011009">
    <property type="entry name" value="Kinase-like_dom_sf"/>
</dbReference>
<evidence type="ECO:0000256" key="5">
    <source>
        <dbReference type="ARBA" id="ARBA00022777"/>
    </source>
</evidence>
<keyword evidence="2" id="KW-0723">Serine/threonine-protein kinase</keyword>
<keyword evidence="6" id="KW-0067">ATP-binding</keyword>
<keyword evidence="11" id="KW-1185">Reference proteome</keyword>
<dbReference type="GO" id="GO:0004674">
    <property type="term" value="F:protein serine/threonine kinase activity"/>
    <property type="evidence" value="ECO:0007669"/>
    <property type="project" value="UniProtKB-KW"/>
</dbReference>
<dbReference type="PANTHER" id="PTHR47634:SF9">
    <property type="entry name" value="PROTEIN KINASE DOMAIN-CONTAINING PROTEIN-RELATED"/>
    <property type="match status" value="1"/>
</dbReference>
<keyword evidence="4" id="KW-0547">Nucleotide-binding</keyword>
<dbReference type="GO" id="GO:0005737">
    <property type="term" value="C:cytoplasm"/>
    <property type="evidence" value="ECO:0007669"/>
    <property type="project" value="TreeGrafter"/>
</dbReference>
<evidence type="ECO:0000256" key="1">
    <source>
        <dbReference type="ARBA" id="ARBA00012513"/>
    </source>
</evidence>
<reference evidence="10" key="1">
    <citation type="submission" date="2021-03" db="EMBL/GenBank/DDBJ databases">
        <authorList>
            <person name="Tagirdzhanova G."/>
        </authorList>
    </citation>
    <scope>NUCLEOTIDE SEQUENCE</scope>
</reference>
<dbReference type="SMART" id="SM00220">
    <property type="entry name" value="S_TKc"/>
    <property type="match status" value="1"/>
</dbReference>
<organism evidence="10 11">
    <name type="scientific">Imshaugia aleurites</name>
    <dbReference type="NCBI Taxonomy" id="172621"/>
    <lineage>
        <taxon>Eukaryota</taxon>
        <taxon>Fungi</taxon>
        <taxon>Dikarya</taxon>
        <taxon>Ascomycota</taxon>
        <taxon>Pezizomycotina</taxon>
        <taxon>Lecanoromycetes</taxon>
        <taxon>OSLEUM clade</taxon>
        <taxon>Lecanoromycetidae</taxon>
        <taxon>Lecanorales</taxon>
        <taxon>Lecanorineae</taxon>
        <taxon>Parmeliaceae</taxon>
        <taxon>Imshaugia</taxon>
    </lineage>
</organism>
<keyword evidence="5" id="KW-0418">Kinase</keyword>
<dbReference type="PROSITE" id="PS50011">
    <property type="entry name" value="PROTEIN_KINASE_DOM"/>
    <property type="match status" value="1"/>
</dbReference>
<evidence type="ECO:0000256" key="2">
    <source>
        <dbReference type="ARBA" id="ARBA00022527"/>
    </source>
</evidence>
<evidence type="ECO:0000256" key="6">
    <source>
        <dbReference type="ARBA" id="ARBA00022840"/>
    </source>
</evidence>
<dbReference type="OrthoDB" id="5979581at2759"/>
<dbReference type="InterPro" id="IPR000719">
    <property type="entry name" value="Prot_kinase_dom"/>
</dbReference>
<evidence type="ECO:0000313" key="11">
    <source>
        <dbReference type="Proteomes" id="UP000664534"/>
    </source>
</evidence>
<comment type="catalytic activity">
    <reaction evidence="8">
        <text>L-seryl-[protein] + ATP = O-phospho-L-seryl-[protein] + ADP + H(+)</text>
        <dbReference type="Rhea" id="RHEA:17989"/>
        <dbReference type="Rhea" id="RHEA-COMP:9863"/>
        <dbReference type="Rhea" id="RHEA-COMP:11604"/>
        <dbReference type="ChEBI" id="CHEBI:15378"/>
        <dbReference type="ChEBI" id="CHEBI:29999"/>
        <dbReference type="ChEBI" id="CHEBI:30616"/>
        <dbReference type="ChEBI" id="CHEBI:83421"/>
        <dbReference type="ChEBI" id="CHEBI:456216"/>
        <dbReference type="EC" id="2.7.11.1"/>
    </reaction>
</comment>
<dbReference type="InterPro" id="IPR051334">
    <property type="entry name" value="SRPK"/>
</dbReference>
<evidence type="ECO:0000256" key="8">
    <source>
        <dbReference type="ARBA" id="ARBA00048679"/>
    </source>
</evidence>
<keyword evidence="3" id="KW-0808">Transferase</keyword>
<sequence length="317" mass="35759">MTRNFTSAHKPAISRGEIYNVGLEGLRTYQSYDVKRDGPFYPCNVHAEPLTLYRSGGYHPVHLGGTIQEGRYIIVHKLGWELDGTIWLARDRKSSRDVAIKFLVSDRDKKSGEGIILKRLADGPVEYPGKRHIVELSDSFEITGPNGRHQCLVTEALGPWLQPGLLSPGESWKVARQLVEATVYMHSMNIVHGKRALYDEPFEHKDELVDDWIDAFGDLPPEWKNHTPPGRDDSPPYGDWGVIDMLQSTVDGLRPGDLWFSKPSLDTFGDLIISMTQYRPVDRPSASEVLRHPWFQRSPALTYAPGEILRTSSKSSP</sequence>
<evidence type="ECO:0000256" key="7">
    <source>
        <dbReference type="ARBA" id="ARBA00047899"/>
    </source>
</evidence>
<dbReference type="AlphaFoldDB" id="A0A8H3EMG3"/>
<evidence type="ECO:0000256" key="4">
    <source>
        <dbReference type="ARBA" id="ARBA00022741"/>
    </source>
</evidence>
<dbReference type="EMBL" id="CAJPDT010000004">
    <property type="protein sequence ID" value="CAF9908280.1"/>
    <property type="molecule type" value="Genomic_DNA"/>
</dbReference>
<dbReference type="GO" id="GO:0005524">
    <property type="term" value="F:ATP binding"/>
    <property type="evidence" value="ECO:0007669"/>
    <property type="project" value="UniProtKB-KW"/>
</dbReference>
<dbReference type="GO" id="GO:0050684">
    <property type="term" value="P:regulation of mRNA processing"/>
    <property type="evidence" value="ECO:0007669"/>
    <property type="project" value="TreeGrafter"/>
</dbReference>
<dbReference type="Gene3D" id="1.10.510.10">
    <property type="entry name" value="Transferase(Phosphotransferase) domain 1"/>
    <property type="match status" value="1"/>
</dbReference>
<proteinExistence type="predicted"/>
<dbReference type="Gene3D" id="3.30.200.20">
    <property type="entry name" value="Phosphorylase Kinase, domain 1"/>
    <property type="match status" value="1"/>
</dbReference>
<name>A0A8H3EMG3_9LECA</name>
<dbReference type="PANTHER" id="PTHR47634">
    <property type="entry name" value="PROTEIN KINASE DOMAIN-CONTAINING PROTEIN-RELATED"/>
    <property type="match status" value="1"/>
</dbReference>
<evidence type="ECO:0000259" key="9">
    <source>
        <dbReference type="PROSITE" id="PS50011"/>
    </source>
</evidence>
<feature type="domain" description="Protein kinase" evidence="9">
    <location>
        <begin position="72"/>
        <end position="317"/>
    </location>
</feature>
<protein>
    <recommendedName>
        <fullName evidence="1">non-specific serine/threonine protein kinase</fullName>
        <ecNumber evidence="1">2.7.11.1</ecNumber>
    </recommendedName>
</protein>
<evidence type="ECO:0000313" key="10">
    <source>
        <dbReference type="EMBL" id="CAF9908280.1"/>
    </source>
</evidence>
<dbReference type="GO" id="GO:0005634">
    <property type="term" value="C:nucleus"/>
    <property type="evidence" value="ECO:0007669"/>
    <property type="project" value="TreeGrafter"/>
</dbReference>
<dbReference type="GO" id="GO:0000245">
    <property type="term" value="P:spliceosomal complex assembly"/>
    <property type="evidence" value="ECO:0007669"/>
    <property type="project" value="TreeGrafter"/>
</dbReference>
<gene>
    <name evidence="10" type="ORF">IMSHALPRED_006629</name>
</gene>
<dbReference type="Proteomes" id="UP000664534">
    <property type="component" value="Unassembled WGS sequence"/>
</dbReference>
<comment type="caution">
    <text evidence="10">The sequence shown here is derived from an EMBL/GenBank/DDBJ whole genome shotgun (WGS) entry which is preliminary data.</text>
</comment>
<accession>A0A8H3EMG3</accession>
<evidence type="ECO:0000256" key="3">
    <source>
        <dbReference type="ARBA" id="ARBA00022679"/>
    </source>
</evidence>